<dbReference type="RefSeq" id="WP_121623941.1">
    <property type="nucleotide sequence ID" value="NZ_JACIIW010000008.1"/>
</dbReference>
<evidence type="ECO:0000256" key="2">
    <source>
        <dbReference type="ARBA" id="ARBA00023315"/>
    </source>
</evidence>
<comment type="caution">
    <text evidence="4">The sequence shown here is derived from an EMBL/GenBank/DDBJ whole genome shotgun (WGS) entry which is preliminary data.</text>
</comment>
<dbReference type="SUPFAM" id="SSF55729">
    <property type="entry name" value="Acyl-CoA N-acyltransferases (Nat)"/>
    <property type="match status" value="1"/>
</dbReference>
<evidence type="ECO:0000313" key="5">
    <source>
        <dbReference type="Proteomes" id="UP000269692"/>
    </source>
</evidence>
<dbReference type="GO" id="GO:0016747">
    <property type="term" value="F:acyltransferase activity, transferring groups other than amino-acyl groups"/>
    <property type="evidence" value="ECO:0007669"/>
    <property type="project" value="InterPro"/>
</dbReference>
<evidence type="ECO:0000256" key="1">
    <source>
        <dbReference type="ARBA" id="ARBA00022679"/>
    </source>
</evidence>
<dbReference type="Proteomes" id="UP000269692">
    <property type="component" value="Unassembled WGS sequence"/>
</dbReference>
<gene>
    <name evidence="4" type="ORF">D9R14_13910</name>
</gene>
<dbReference type="AlphaFoldDB" id="A0A3L7AAW5"/>
<keyword evidence="5" id="KW-1185">Reference proteome</keyword>
<dbReference type="Pfam" id="PF13673">
    <property type="entry name" value="Acetyltransf_10"/>
    <property type="match status" value="1"/>
</dbReference>
<proteinExistence type="predicted"/>
<keyword evidence="1 4" id="KW-0808">Transferase</keyword>
<dbReference type="PANTHER" id="PTHR43877">
    <property type="entry name" value="AMINOALKYLPHOSPHONATE N-ACETYLTRANSFERASE-RELATED-RELATED"/>
    <property type="match status" value="1"/>
</dbReference>
<sequence>MSEAAKIALRPYLPADAPVLAALFRASVAELTGEDYDEEQQEAWMAAADDEAAFGTRLAGLLTVVALRGSEPVGFVALKDNEHIELLYVRPDAAGTGVGAALAGAVEALAKARGKTALTVDASDTALGFFQHRGYEAQRRNMVPRADTWLGNTSMKKTLGEGR</sequence>
<dbReference type="InterPro" id="IPR016181">
    <property type="entry name" value="Acyl_CoA_acyltransferase"/>
</dbReference>
<dbReference type="OrthoDB" id="9789081at2"/>
<dbReference type="InterPro" id="IPR000182">
    <property type="entry name" value="GNAT_dom"/>
</dbReference>
<feature type="domain" description="N-acetyltransferase" evidence="3">
    <location>
        <begin position="7"/>
        <end position="160"/>
    </location>
</feature>
<accession>A0A3L7AAW5</accession>
<evidence type="ECO:0000313" key="4">
    <source>
        <dbReference type="EMBL" id="RLP77104.1"/>
    </source>
</evidence>
<dbReference type="PROSITE" id="PS51186">
    <property type="entry name" value="GNAT"/>
    <property type="match status" value="1"/>
</dbReference>
<organism evidence="4 5">
    <name type="scientific">Xanthobacter tagetidis</name>
    <dbReference type="NCBI Taxonomy" id="60216"/>
    <lineage>
        <taxon>Bacteria</taxon>
        <taxon>Pseudomonadati</taxon>
        <taxon>Pseudomonadota</taxon>
        <taxon>Alphaproteobacteria</taxon>
        <taxon>Hyphomicrobiales</taxon>
        <taxon>Xanthobacteraceae</taxon>
        <taxon>Xanthobacter</taxon>
    </lineage>
</organism>
<dbReference type="InterPro" id="IPR050832">
    <property type="entry name" value="Bact_Acetyltransf"/>
</dbReference>
<evidence type="ECO:0000259" key="3">
    <source>
        <dbReference type="PROSITE" id="PS51186"/>
    </source>
</evidence>
<keyword evidence="2" id="KW-0012">Acyltransferase</keyword>
<dbReference type="Gene3D" id="3.40.630.30">
    <property type="match status" value="1"/>
</dbReference>
<name>A0A3L7AAW5_9HYPH</name>
<dbReference type="EMBL" id="RCTF01000011">
    <property type="protein sequence ID" value="RLP77104.1"/>
    <property type="molecule type" value="Genomic_DNA"/>
</dbReference>
<dbReference type="CDD" id="cd04301">
    <property type="entry name" value="NAT_SF"/>
    <property type="match status" value="1"/>
</dbReference>
<protein>
    <submittedName>
        <fullName evidence="4">GNAT family N-acetyltransferase</fullName>
    </submittedName>
</protein>
<reference evidence="4 5" key="1">
    <citation type="submission" date="2018-10" db="EMBL/GenBank/DDBJ databases">
        <title>Xanthobacter tagetidis genome sequencing and assembly.</title>
        <authorList>
            <person name="Maclea K.S."/>
            <person name="Goen A.E."/>
            <person name="Fatima S.A."/>
        </authorList>
    </citation>
    <scope>NUCLEOTIDE SEQUENCE [LARGE SCALE GENOMIC DNA]</scope>
    <source>
        <strain evidence="4 5">ATCC 700314</strain>
    </source>
</reference>